<dbReference type="AlphaFoldDB" id="A0A437QIV2"/>
<evidence type="ECO:0000313" key="1">
    <source>
        <dbReference type="EMBL" id="RVU34413.1"/>
    </source>
</evidence>
<comment type="caution">
    <text evidence="1">The sequence shown here is derived from an EMBL/GenBank/DDBJ whole genome shotgun (WGS) entry which is preliminary data.</text>
</comment>
<protein>
    <submittedName>
        <fullName evidence="1">Uncharacterized protein</fullName>
    </submittedName>
</protein>
<evidence type="ECO:0000313" key="2">
    <source>
        <dbReference type="Proteomes" id="UP000283077"/>
    </source>
</evidence>
<accession>A0A437QIV2</accession>
<proteinExistence type="predicted"/>
<dbReference type="EMBL" id="SACS01000018">
    <property type="protein sequence ID" value="RVU34413.1"/>
    <property type="molecule type" value="Genomic_DNA"/>
</dbReference>
<keyword evidence="2" id="KW-1185">Reference proteome</keyword>
<dbReference type="Proteomes" id="UP000283077">
    <property type="component" value="Unassembled WGS sequence"/>
</dbReference>
<dbReference type="RefSeq" id="WP_127700210.1">
    <property type="nucleotide sequence ID" value="NZ_SACS01000018.1"/>
</dbReference>
<sequence length="221" mass="24285">MINVGWMQLPGILWVGLLVGLSGCTQTVGVQGQLLVVAAPQIDPANPGLARFQSGPAQTKLEVVPDSKIVKSMSILQGPHQQLIKLKGVNWGQGSLLVHLTQDQLHGSLRLDWVHDSQPLVSHSTSLCTFSGICAYEAEVEVEKCDYIDNVYTCSKHKETRSEYGHYDSCSGEQEVAVTEQYSHAMLRLQLKDVAGSQLDFNGQSSSELFELDRQTISECR</sequence>
<organism evidence="1 2">
    <name type="scientific">Rheinheimera riviphila</name>
    <dbReference type="NCBI Taxonomy" id="1834037"/>
    <lineage>
        <taxon>Bacteria</taxon>
        <taxon>Pseudomonadati</taxon>
        <taxon>Pseudomonadota</taxon>
        <taxon>Gammaproteobacteria</taxon>
        <taxon>Chromatiales</taxon>
        <taxon>Chromatiaceae</taxon>
        <taxon>Rheinheimera</taxon>
    </lineage>
</organism>
<gene>
    <name evidence="1" type="ORF">EOE67_15300</name>
</gene>
<reference evidence="1 2" key="1">
    <citation type="submission" date="2019-01" db="EMBL/GenBank/DDBJ databases">
        <authorList>
            <person name="Chen W.-M."/>
        </authorList>
    </citation>
    <scope>NUCLEOTIDE SEQUENCE [LARGE SCALE GENOMIC DNA]</scope>
    <source>
        <strain evidence="1 2">KYPC3</strain>
    </source>
</reference>
<name>A0A437QIV2_9GAMM</name>